<proteinExistence type="predicted"/>
<evidence type="ECO:0000313" key="2">
    <source>
        <dbReference type="EMBL" id="KAK3245543.1"/>
    </source>
</evidence>
<dbReference type="EMBL" id="LGRX02030550">
    <property type="protein sequence ID" value="KAK3245543.1"/>
    <property type="molecule type" value="Genomic_DNA"/>
</dbReference>
<dbReference type="Pfam" id="PF00168">
    <property type="entry name" value="C2"/>
    <property type="match status" value="1"/>
</dbReference>
<name>A0AAE0EYV9_9CHLO</name>
<protein>
    <recommendedName>
        <fullName evidence="1">C2 domain-containing protein</fullName>
    </recommendedName>
</protein>
<feature type="non-terminal residue" evidence="2">
    <location>
        <position position="163"/>
    </location>
</feature>
<evidence type="ECO:0000259" key="1">
    <source>
        <dbReference type="PROSITE" id="PS50004"/>
    </source>
</evidence>
<dbReference type="SUPFAM" id="SSF49562">
    <property type="entry name" value="C2 domain (Calcium/lipid-binding domain, CaLB)"/>
    <property type="match status" value="1"/>
</dbReference>
<dbReference type="InterPro" id="IPR000008">
    <property type="entry name" value="C2_dom"/>
</dbReference>
<dbReference type="InterPro" id="IPR035892">
    <property type="entry name" value="C2_domain_sf"/>
</dbReference>
<gene>
    <name evidence="2" type="ORF">CYMTET_44893</name>
</gene>
<dbReference type="PROSITE" id="PS50004">
    <property type="entry name" value="C2"/>
    <property type="match status" value="1"/>
</dbReference>
<dbReference type="Proteomes" id="UP001190700">
    <property type="component" value="Unassembled WGS sequence"/>
</dbReference>
<organism evidence="2 3">
    <name type="scientific">Cymbomonas tetramitiformis</name>
    <dbReference type="NCBI Taxonomy" id="36881"/>
    <lineage>
        <taxon>Eukaryota</taxon>
        <taxon>Viridiplantae</taxon>
        <taxon>Chlorophyta</taxon>
        <taxon>Pyramimonadophyceae</taxon>
        <taxon>Pyramimonadales</taxon>
        <taxon>Pyramimonadaceae</taxon>
        <taxon>Cymbomonas</taxon>
    </lineage>
</organism>
<evidence type="ECO:0000313" key="3">
    <source>
        <dbReference type="Proteomes" id="UP001190700"/>
    </source>
</evidence>
<accession>A0AAE0EYV9</accession>
<keyword evidence="3" id="KW-1185">Reference proteome</keyword>
<dbReference type="Gene3D" id="2.60.40.150">
    <property type="entry name" value="C2 domain"/>
    <property type="match status" value="1"/>
</dbReference>
<dbReference type="AlphaFoldDB" id="A0AAE0EYV9"/>
<feature type="domain" description="C2" evidence="1">
    <location>
        <begin position="1"/>
        <end position="124"/>
    </location>
</feature>
<dbReference type="CDD" id="cd00030">
    <property type="entry name" value="C2"/>
    <property type="match status" value="1"/>
</dbReference>
<sequence length="163" mass="18262">MSEMCDEKPRGYLSVQVHEGHLAGYAQEPNSYVKLSMRYDNEDGSGEAVGVPYQFKEEKRSSAISGSSKPQWNQTFEFEIYDDGVNDLDIFVCVHVHVLAPELAKKDVEDLEMFDWVAGCEMMVNGLLEPDATAVDKQQFVLSDTKTTQTSHVLLSLSFSETP</sequence>
<reference evidence="2 3" key="1">
    <citation type="journal article" date="2015" name="Genome Biol. Evol.">
        <title>Comparative Genomics of a Bacterivorous Green Alga Reveals Evolutionary Causalities and Consequences of Phago-Mixotrophic Mode of Nutrition.</title>
        <authorList>
            <person name="Burns J.A."/>
            <person name="Paasch A."/>
            <person name="Narechania A."/>
            <person name="Kim E."/>
        </authorList>
    </citation>
    <scope>NUCLEOTIDE SEQUENCE [LARGE SCALE GENOMIC DNA]</scope>
    <source>
        <strain evidence="2 3">PLY_AMNH</strain>
    </source>
</reference>
<comment type="caution">
    <text evidence="2">The sequence shown here is derived from an EMBL/GenBank/DDBJ whole genome shotgun (WGS) entry which is preliminary data.</text>
</comment>